<dbReference type="EMBL" id="CACRSL010000003">
    <property type="protein sequence ID" value="VYS98434.1"/>
    <property type="molecule type" value="Genomic_DNA"/>
</dbReference>
<feature type="transmembrane region" description="Helical" evidence="8">
    <location>
        <begin position="187"/>
        <end position="212"/>
    </location>
</feature>
<evidence type="ECO:0000259" key="9">
    <source>
        <dbReference type="PROSITE" id="PS50928"/>
    </source>
</evidence>
<dbReference type="Gene3D" id="1.10.3720.10">
    <property type="entry name" value="MetI-like"/>
    <property type="match status" value="1"/>
</dbReference>
<dbReference type="SUPFAM" id="SSF161098">
    <property type="entry name" value="MetI-like"/>
    <property type="match status" value="1"/>
</dbReference>
<sequence>MENTFKQQAMIYRRKPLSLVLRGIVWACGIFTVGILLFLLGFILVNGLPYINLDFLTQEYNSENLSALSSIVATLEMIFFSLLFSVPVGVFSAVYLVEYARRGSRLVKMVKLAVETLAGIPSIIYGLFGMILFVTMLGWQTSMLAGICTLSIMVLPVIISSSEEALRAVPDSYREGSYGLGASRLRTVFGIVLPTAVPGILSGVILAIGRIVGETAALIFTSGTNVGNVTVDVMKSQRTLAIHMYMLANEGLPHSRQMAFATGSILILVVLAVNLAASKLAAKLKMEQK</sequence>
<evidence type="ECO:0000313" key="10">
    <source>
        <dbReference type="EMBL" id="VYS98434.1"/>
    </source>
</evidence>
<evidence type="ECO:0000256" key="1">
    <source>
        <dbReference type="ARBA" id="ARBA00004651"/>
    </source>
</evidence>
<dbReference type="InterPro" id="IPR000515">
    <property type="entry name" value="MetI-like"/>
</dbReference>
<dbReference type="AlphaFoldDB" id="A0A6N2SZ15"/>
<name>A0A6N2SZ15_9FIRM</name>
<dbReference type="InterPro" id="IPR005672">
    <property type="entry name" value="Phosphate_PstA"/>
</dbReference>
<accession>A0A6N2SZ15</accession>
<comment type="similarity">
    <text evidence="2 8">Belongs to the binding-protein-dependent transport system permease family. CysTW subfamily.</text>
</comment>
<feature type="transmembrane region" description="Helical" evidence="8">
    <location>
        <begin position="65"/>
        <end position="97"/>
    </location>
</feature>
<feature type="transmembrane region" description="Helical" evidence="8">
    <location>
        <begin position="20"/>
        <end position="45"/>
    </location>
</feature>
<evidence type="ECO:0000256" key="2">
    <source>
        <dbReference type="ARBA" id="ARBA00007069"/>
    </source>
</evidence>
<dbReference type="NCBIfam" id="TIGR00974">
    <property type="entry name" value="3a0107s02c"/>
    <property type="match status" value="1"/>
</dbReference>
<dbReference type="PANTHER" id="PTHR43470">
    <property type="entry name" value="PHOSPHATE TRANSPORT SYSTEM PERMEASE PROTEIN PSTA-RELATED"/>
    <property type="match status" value="1"/>
</dbReference>
<dbReference type="Pfam" id="PF00528">
    <property type="entry name" value="BPD_transp_1"/>
    <property type="match status" value="1"/>
</dbReference>
<comment type="subcellular location">
    <subcellularLocation>
        <location evidence="1 8">Cell membrane</location>
        <topology evidence="1 8">Multi-pass membrane protein</topology>
    </subcellularLocation>
</comment>
<dbReference type="InterPro" id="IPR035906">
    <property type="entry name" value="MetI-like_sf"/>
</dbReference>
<organism evidence="10">
    <name type="scientific">uncultured Anaerotruncus sp</name>
    <dbReference type="NCBI Taxonomy" id="905011"/>
    <lineage>
        <taxon>Bacteria</taxon>
        <taxon>Bacillati</taxon>
        <taxon>Bacillota</taxon>
        <taxon>Clostridia</taxon>
        <taxon>Eubacteriales</taxon>
        <taxon>Oscillospiraceae</taxon>
        <taxon>Anaerotruncus</taxon>
        <taxon>environmental samples</taxon>
    </lineage>
</organism>
<proteinExistence type="inferred from homology"/>
<dbReference type="GO" id="GO:0005315">
    <property type="term" value="F:phosphate transmembrane transporter activity"/>
    <property type="evidence" value="ECO:0007669"/>
    <property type="project" value="InterPro"/>
</dbReference>
<keyword evidence="5 8" id="KW-0812">Transmembrane</keyword>
<gene>
    <name evidence="10" type="primary">pstA</name>
    <name evidence="10" type="ORF">AULFYP135_01174</name>
</gene>
<evidence type="ECO:0000256" key="5">
    <source>
        <dbReference type="ARBA" id="ARBA00022692"/>
    </source>
</evidence>
<feature type="transmembrane region" description="Helical" evidence="8">
    <location>
        <begin position="143"/>
        <end position="166"/>
    </location>
</feature>
<feature type="transmembrane region" description="Helical" evidence="8">
    <location>
        <begin position="258"/>
        <end position="277"/>
    </location>
</feature>
<dbReference type="GO" id="GO:0005886">
    <property type="term" value="C:plasma membrane"/>
    <property type="evidence" value="ECO:0007669"/>
    <property type="project" value="UniProtKB-SubCell"/>
</dbReference>
<evidence type="ECO:0000256" key="4">
    <source>
        <dbReference type="ARBA" id="ARBA00022475"/>
    </source>
</evidence>
<dbReference type="PROSITE" id="PS50928">
    <property type="entry name" value="ABC_TM1"/>
    <property type="match status" value="1"/>
</dbReference>
<evidence type="ECO:0000256" key="7">
    <source>
        <dbReference type="ARBA" id="ARBA00023136"/>
    </source>
</evidence>
<reference evidence="10" key="1">
    <citation type="submission" date="2019-11" db="EMBL/GenBank/DDBJ databases">
        <authorList>
            <person name="Feng L."/>
        </authorList>
    </citation>
    <scope>NUCLEOTIDE SEQUENCE</scope>
    <source>
        <strain evidence="10">AundefinedLFYP135</strain>
    </source>
</reference>
<keyword evidence="6 8" id="KW-1133">Transmembrane helix</keyword>
<dbReference type="PANTHER" id="PTHR43470:SF3">
    <property type="entry name" value="PHOSPHATE TRANSPORT SYSTEM PERMEASE PROTEIN PSTA-RELATED"/>
    <property type="match status" value="1"/>
</dbReference>
<dbReference type="GO" id="GO:0035435">
    <property type="term" value="P:phosphate ion transmembrane transport"/>
    <property type="evidence" value="ECO:0007669"/>
    <property type="project" value="InterPro"/>
</dbReference>
<keyword evidence="4 8" id="KW-1003">Cell membrane</keyword>
<protein>
    <recommendedName>
        <fullName evidence="8">Phosphate transport system permease protein PstA</fullName>
    </recommendedName>
</protein>
<evidence type="ECO:0000256" key="3">
    <source>
        <dbReference type="ARBA" id="ARBA00022448"/>
    </source>
</evidence>
<feature type="transmembrane region" description="Helical" evidence="8">
    <location>
        <begin position="117"/>
        <end position="137"/>
    </location>
</feature>
<keyword evidence="7 8" id="KW-0472">Membrane</keyword>
<keyword evidence="3" id="KW-0813">Transport</keyword>
<evidence type="ECO:0000256" key="6">
    <source>
        <dbReference type="ARBA" id="ARBA00022989"/>
    </source>
</evidence>
<dbReference type="CDD" id="cd06261">
    <property type="entry name" value="TM_PBP2"/>
    <property type="match status" value="1"/>
</dbReference>
<feature type="domain" description="ABC transmembrane type-1" evidence="9">
    <location>
        <begin position="71"/>
        <end position="277"/>
    </location>
</feature>
<evidence type="ECO:0000256" key="8">
    <source>
        <dbReference type="RuleBase" id="RU363043"/>
    </source>
</evidence>